<organism evidence="17 18">
    <name type="scientific">Enterococcus faecium 505</name>
    <dbReference type="NCBI Taxonomy" id="1134806"/>
    <lineage>
        <taxon>Bacteria</taxon>
        <taxon>Bacillati</taxon>
        <taxon>Bacillota</taxon>
        <taxon>Bacilli</taxon>
        <taxon>Lactobacillales</taxon>
        <taxon>Enterococcaceae</taxon>
        <taxon>Enterococcus</taxon>
    </lineage>
</organism>
<feature type="domain" description="Pyridoxamine kinase/Phosphomethylpyrimidine kinase" evidence="16">
    <location>
        <begin position="24"/>
        <end position="267"/>
    </location>
</feature>
<comment type="pathway">
    <text evidence="3">Cofactor biosynthesis; thiamine diphosphate biosynthesis; 4-amino-2-methyl-5-diphosphomethylpyrimidine from 5-amino-1-(5-phospho-D-ribosyl)imidazole: step 3/3.</text>
</comment>
<keyword evidence="10 17" id="KW-0418">Kinase</keyword>
<dbReference type="EMBL" id="AMBL01000002">
    <property type="protein sequence ID" value="EJY48287.1"/>
    <property type="molecule type" value="Genomic_DNA"/>
</dbReference>
<dbReference type="GO" id="GO:0009228">
    <property type="term" value="P:thiamine biosynthetic process"/>
    <property type="evidence" value="ECO:0007669"/>
    <property type="project" value="UniProtKB-KW"/>
</dbReference>
<evidence type="ECO:0000256" key="15">
    <source>
        <dbReference type="ARBA" id="ARBA00043176"/>
    </source>
</evidence>
<evidence type="ECO:0000256" key="14">
    <source>
        <dbReference type="ARBA" id="ARBA00042102"/>
    </source>
</evidence>
<dbReference type="SUPFAM" id="SSF53613">
    <property type="entry name" value="Ribokinase-like"/>
    <property type="match status" value="1"/>
</dbReference>
<comment type="catalytic activity">
    <reaction evidence="1">
        <text>4-amino-5-hydroxymethyl-2-methylpyrimidine + ATP = 4-amino-2-methyl-5-(phosphooxymethyl)pyrimidine + ADP + H(+)</text>
        <dbReference type="Rhea" id="RHEA:23096"/>
        <dbReference type="ChEBI" id="CHEBI:15378"/>
        <dbReference type="ChEBI" id="CHEBI:16892"/>
        <dbReference type="ChEBI" id="CHEBI:30616"/>
        <dbReference type="ChEBI" id="CHEBI:58354"/>
        <dbReference type="ChEBI" id="CHEBI:456216"/>
        <dbReference type="EC" id="2.7.1.49"/>
    </reaction>
</comment>
<comment type="caution">
    <text evidence="17">The sequence shown here is derived from an EMBL/GenBank/DDBJ whole genome shotgun (WGS) entry which is preliminary data.</text>
</comment>
<evidence type="ECO:0000256" key="8">
    <source>
        <dbReference type="ARBA" id="ARBA00022679"/>
    </source>
</evidence>
<keyword evidence="8" id="KW-0808">Transferase</keyword>
<evidence type="ECO:0000256" key="3">
    <source>
        <dbReference type="ARBA" id="ARBA00004769"/>
    </source>
</evidence>
<evidence type="ECO:0000256" key="2">
    <source>
        <dbReference type="ARBA" id="ARBA00000565"/>
    </source>
</evidence>
<dbReference type="InterPro" id="IPR029056">
    <property type="entry name" value="Ribokinase-like"/>
</dbReference>
<comment type="pathway">
    <text evidence="13">Cofactor biosynthesis; thiamine diphosphate biosynthesis; 4-amino-2-methyl-5-diphosphomethylpyrimidine from 5-amino-1-(5-phospho-D-ribosyl)imidazole: step 2/3.</text>
</comment>
<dbReference type="InterPro" id="IPR004399">
    <property type="entry name" value="HMP/HMP-P_kinase_dom"/>
</dbReference>
<dbReference type="GO" id="GO:0005524">
    <property type="term" value="F:ATP binding"/>
    <property type="evidence" value="ECO:0007669"/>
    <property type="project" value="UniProtKB-KW"/>
</dbReference>
<dbReference type="FunFam" id="3.40.1190.20:FF:000003">
    <property type="entry name" value="Phosphomethylpyrimidine kinase ThiD"/>
    <property type="match status" value="1"/>
</dbReference>
<dbReference type="PANTHER" id="PTHR20858:SF17">
    <property type="entry name" value="HYDROXYMETHYLPYRIMIDINE_PHOSPHOMETHYLPYRIMIDINE KINASE THI20-RELATED"/>
    <property type="match status" value="1"/>
</dbReference>
<sequence length="280" mass="30402">MKNAFLLFKEGKVVKKVLSIAGSDCSGGAGIQADLKTFSAHGIYGMSVITSVVAENTARVISYQNISPQIINEQMDAVFEDIFPEAVKIGMLSCEETMLAITAGLRKWHPHNIVVDPVMYAKNGDALMEPKAINTLIESVLPSATLITPNIPEAEKIARYSISSVTDMESVGRIIYETCGTSVLIKGGHKIGEATDVLFDGKQYYYYTSERINTKNTHGTGCTFSSAIAAQLALGKSLDQAIQQAKQYITTAIQHSLEIGQGHGPTNHFYSLYKNGLKEE</sequence>
<keyword evidence="12" id="KW-0784">Thiamine biosynthesis</keyword>
<evidence type="ECO:0000256" key="11">
    <source>
        <dbReference type="ARBA" id="ARBA00022840"/>
    </source>
</evidence>
<evidence type="ECO:0000256" key="6">
    <source>
        <dbReference type="ARBA" id="ARBA00012963"/>
    </source>
</evidence>
<dbReference type="PATRIC" id="fig|1134806.3.peg.82"/>
<dbReference type="EC" id="2.7.4.7" evidence="6"/>
<evidence type="ECO:0000256" key="12">
    <source>
        <dbReference type="ARBA" id="ARBA00022977"/>
    </source>
</evidence>
<evidence type="ECO:0000256" key="1">
    <source>
        <dbReference type="ARBA" id="ARBA00000151"/>
    </source>
</evidence>
<comment type="similarity">
    <text evidence="4">Belongs to the ThiD family.</text>
</comment>
<evidence type="ECO:0000313" key="18">
    <source>
        <dbReference type="Proteomes" id="UP000006403"/>
    </source>
</evidence>
<evidence type="ECO:0000313" key="17">
    <source>
        <dbReference type="EMBL" id="EJY48287.1"/>
    </source>
</evidence>
<evidence type="ECO:0000256" key="13">
    <source>
        <dbReference type="ARBA" id="ARBA00037917"/>
    </source>
</evidence>
<dbReference type="GO" id="GO:0008902">
    <property type="term" value="F:hydroxymethylpyrimidine kinase activity"/>
    <property type="evidence" value="ECO:0007669"/>
    <property type="project" value="UniProtKB-EC"/>
</dbReference>
<dbReference type="InterPro" id="IPR013749">
    <property type="entry name" value="PM/HMP-P_kinase-1"/>
</dbReference>
<dbReference type="Proteomes" id="UP000006403">
    <property type="component" value="Unassembled WGS sequence"/>
</dbReference>
<accession>J7CYR9</accession>
<proteinExistence type="inferred from homology"/>
<dbReference type="HOGENOM" id="CLU_020520_0_1_9"/>
<evidence type="ECO:0000256" key="9">
    <source>
        <dbReference type="ARBA" id="ARBA00022741"/>
    </source>
</evidence>
<dbReference type="AlphaFoldDB" id="J7CYR9"/>
<protein>
    <recommendedName>
        <fullName evidence="7">Hydroxymethylpyrimidine/phosphomethylpyrimidine kinase</fullName>
        <ecNumber evidence="5">2.7.1.49</ecNumber>
        <ecNumber evidence="6">2.7.4.7</ecNumber>
    </recommendedName>
    <alternativeName>
        <fullName evidence="14">Hydroxymethylpyrimidine kinase</fullName>
    </alternativeName>
    <alternativeName>
        <fullName evidence="15">Hydroxymethylpyrimidine phosphate kinase</fullName>
    </alternativeName>
</protein>
<keyword evidence="11" id="KW-0067">ATP-binding</keyword>
<evidence type="ECO:0000259" key="16">
    <source>
        <dbReference type="Pfam" id="PF08543"/>
    </source>
</evidence>
<comment type="catalytic activity">
    <reaction evidence="2">
        <text>4-amino-2-methyl-5-(phosphooxymethyl)pyrimidine + ATP = 4-amino-2-methyl-5-(diphosphooxymethyl)pyrimidine + ADP</text>
        <dbReference type="Rhea" id="RHEA:19893"/>
        <dbReference type="ChEBI" id="CHEBI:30616"/>
        <dbReference type="ChEBI" id="CHEBI:57841"/>
        <dbReference type="ChEBI" id="CHEBI:58354"/>
        <dbReference type="ChEBI" id="CHEBI:456216"/>
        <dbReference type="EC" id="2.7.4.7"/>
    </reaction>
</comment>
<dbReference type="Pfam" id="PF08543">
    <property type="entry name" value="Phos_pyr_kin"/>
    <property type="match status" value="1"/>
</dbReference>
<dbReference type="EC" id="2.7.1.49" evidence="5"/>
<evidence type="ECO:0000256" key="5">
    <source>
        <dbReference type="ARBA" id="ARBA00012135"/>
    </source>
</evidence>
<name>J7CYR9_ENTFC</name>
<keyword evidence="9" id="KW-0547">Nucleotide-binding</keyword>
<evidence type="ECO:0000256" key="4">
    <source>
        <dbReference type="ARBA" id="ARBA00009879"/>
    </source>
</evidence>
<evidence type="ECO:0000256" key="7">
    <source>
        <dbReference type="ARBA" id="ARBA00019161"/>
    </source>
</evidence>
<dbReference type="GO" id="GO:0008972">
    <property type="term" value="F:phosphomethylpyrimidine kinase activity"/>
    <property type="evidence" value="ECO:0007669"/>
    <property type="project" value="UniProtKB-EC"/>
</dbReference>
<dbReference type="PANTHER" id="PTHR20858">
    <property type="entry name" value="PHOSPHOMETHYLPYRIMIDINE KINASE"/>
    <property type="match status" value="1"/>
</dbReference>
<dbReference type="CDD" id="cd01169">
    <property type="entry name" value="HMPP_kinase"/>
    <property type="match status" value="1"/>
</dbReference>
<reference evidence="17 18" key="1">
    <citation type="submission" date="2012-04" db="EMBL/GenBank/DDBJ databases">
        <authorList>
            <person name="Weinstock G."/>
            <person name="Sodergren E."/>
            <person name="Lobos E.A."/>
            <person name="Fulton L."/>
            <person name="Fulton R."/>
            <person name="Courtney L."/>
            <person name="Fronick C."/>
            <person name="O'Laughlin M."/>
            <person name="Godfrey J."/>
            <person name="Wilson R.M."/>
            <person name="Miner T."/>
            <person name="Farmer C."/>
            <person name="Delehaunty K."/>
            <person name="Cordes M."/>
            <person name="Minx P."/>
            <person name="Tomlinson C."/>
            <person name="Chen J."/>
            <person name="Wollam A."/>
            <person name="Pepin K.H."/>
            <person name="Bhonagiri V."/>
            <person name="Zhang X."/>
            <person name="Suruliraj S."/>
            <person name="Warren W."/>
            <person name="Mitreva M."/>
            <person name="Mardis E.R."/>
            <person name="Wilson R.K."/>
        </authorList>
    </citation>
    <scope>NUCLEOTIDE SEQUENCE [LARGE SCALE GENOMIC DNA]</scope>
    <source>
        <strain evidence="17 18">505</strain>
    </source>
</reference>
<dbReference type="NCBIfam" id="TIGR00097">
    <property type="entry name" value="HMP-P_kinase"/>
    <property type="match status" value="1"/>
</dbReference>
<dbReference type="GO" id="GO:0005829">
    <property type="term" value="C:cytosol"/>
    <property type="evidence" value="ECO:0007669"/>
    <property type="project" value="TreeGrafter"/>
</dbReference>
<gene>
    <name evidence="17" type="ORF">HMPREF1348_00083</name>
</gene>
<dbReference type="Gene3D" id="3.40.1190.20">
    <property type="match status" value="1"/>
</dbReference>
<evidence type="ECO:0000256" key="10">
    <source>
        <dbReference type="ARBA" id="ARBA00022777"/>
    </source>
</evidence>